<dbReference type="OrthoDB" id="6333at10239"/>
<dbReference type="Proteomes" id="UP000202061">
    <property type="component" value="Segment"/>
</dbReference>
<dbReference type="EMBL" id="KX098389">
    <property type="protein sequence ID" value="ANJ65204.1"/>
    <property type="molecule type" value="Genomic_DNA"/>
</dbReference>
<evidence type="ECO:0000313" key="2">
    <source>
        <dbReference type="Proteomes" id="UP000202061"/>
    </source>
</evidence>
<dbReference type="KEGG" id="vg:29065846"/>
<keyword evidence="2" id="KW-1185">Reference proteome</keyword>
<protein>
    <submittedName>
        <fullName evidence="1">Structural protein</fullName>
    </submittedName>
</protein>
<proteinExistence type="predicted"/>
<gene>
    <name evidence="1" type="ORF">FROZEN_83</name>
</gene>
<sequence length="287" mass="31128">MATTHGLELEANPVFDALMDGVDFTFPDVDISGPEYEIPGGDDSELYKPVDKIDDADLVTTFTSLMNAFKVQLQQEYEKNRITGAEYSKTYTALVAGAMSNATQFLLGRDQAYWAAVQAQIGAVTAKVQLVTAKVQLTAVKMEALTQQATYALTKAKIATESVAYGQAVYNLDRMAPLQLAAAGLQNTLLGSQNQMVLEQKEAQRAQTLDTRTDGSVVAGSVGKQKALYQQQIVSYERDAEVKSATLFTNAWITMKTIDEGLAAPTNFSNDSINTVLQTIKTNNQLG</sequence>
<name>A0A191ZCU0_9CAUD</name>
<dbReference type="RefSeq" id="YP_009286204.1">
    <property type="nucleotide sequence ID" value="NC_031062.2"/>
</dbReference>
<evidence type="ECO:0000313" key="1">
    <source>
        <dbReference type="EMBL" id="ANJ65204.1"/>
    </source>
</evidence>
<dbReference type="GeneID" id="29065846"/>
<organism evidence="1 2">
    <name type="scientific">Erwinia phage vB_EamP_Frozen</name>
    <dbReference type="NCBI Taxonomy" id="1852641"/>
    <lineage>
        <taxon>Viruses</taxon>
        <taxon>Duplodnaviria</taxon>
        <taxon>Heunggongvirae</taxon>
        <taxon>Uroviricota</taxon>
        <taxon>Caudoviricetes</taxon>
        <taxon>Schitoviridae</taxon>
        <taxon>Erskinevirinae</taxon>
        <taxon>Johnsonvirus</taxon>
        <taxon>Johnsonvirus frozen</taxon>
    </lineage>
</organism>
<reference evidence="1" key="1">
    <citation type="submission" date="2017-06" db="EMBL/GenBank/DDBJ databases">
        <authorList>
            <person name="Berg J.A."/>
            <person name="Peck M.D."/>
            <person name="Grossarth S.E."/>
            <person name="Jarvis T.M."/>
            <person name="Merrill B.D."/>
            <person name="Breakwell D.P."/>
            <person name="Burnett S.H."/>
            <person name="Grose J.H."/>
        </authorList>
    </citation>
    <scope>NUCLEOTIDE SEQUENCE [LARGE SCALE GENOMIC DNA]</scope>
</reference>
<accession>A0A191ZCU0</accession>